<dbReference type="Proteomes" id="UP001499951">
    <property type="component" value="Unassembled WGS sequence"/>
</dbReference>
<evidence type="ECO:0000313" key="2">
    <source>
        <dbReference type="EMBL" id="GAA0559227.1"/>
    </source>
</evidence>
<dbReference type="EMBL" id="BAAADD010000001">
    <property type="protein sequence ID" value="GAA0559227.1"/>
    <property type="molecule type" value="Genomic_DNA"/>
</dbReference>
<reference evidence="2 3" key="1">
    <citation type="journal article" date="2019" name="Int. J. Syst. Evol. Microbiol.">
        <title>The Global Catalogue of Microorganisms (GCM) 10K type strain sequencing project: providing services to taxonomists for standard genome sequencing and annotation.</title>
        <authorList>
            <consortium name="The Broad Institute Genomics Platform"/>
            <consortium name="The Broad Institute Genome Sequencing Center for Infectious Disease"/>
            <person name="Wu L."/>
            <person name="Ma J."/>
        </authorList>
    </citation>
    <scope>NUCLEOTIDE SEQUENCE [LARGE SCALE GENOMIC DNA]</scope>
    <source>
        <strain evidence="2 3">JCM 15089</strain>
    </source>
</reference>
<keyword evidence="3" id="KW-1185">Reference proteome</keyword>
<feature type="transmembrane region" description="Helical" evidence="1">
    <location>
        <begin position="35"/>
        <end position="59"/>
    </location>
</feature>
<gene>
    <name evidence="2" type="ORF">GCM10008942_04630</name>
</gene>
<evidence type="ECO:0000256" key="1">
    <source>
        <dbReference type="SAM" id="Phobius"/>
    </source>
</evidence>
<name>A0ABN1E4Y5_9PROT</name>
<keyword evidence="1" id="KW-0812">Transmembrane</keyword>
<feature type="transmembrane region" description="Helical" evidence="1">
    <location>
        <begin position="79"/>
        <end position="102"/>
    </location>
</feature>
<dbReference type="RefSeq" id="WP_166931163.1">
    <property type="nucleotide sequence ID" value="NZ_BAAADD010000001.1"/>
</dbReference>
<keyword evidence="1" id="KW-0472">Membrane</keyword>
<keyword evidence="1" id="KW-1133">Transmembrane helix</keyword>
<protein>
    <submittedName>
        <fullName evidence="2">Uncharacterized protein</fullName>
    </submittedName>
</protein>
<sequence length="115" mass="12941">MVFPAGHRRVSAHDPTDRYIGEDYQPPNYHAHRRWFMTVVVVFALAILAALICGALRSVSDITPVLADPSLLTEPVARAKFFAALLRVAAPVLVFGIVVILLRRRRRRKASRPRD</sequence>
<proteinExistence type="predicted"/>
<evidence type="ECO:0000313" key="3">
    <source>
        <dbReference type="Proteomes" id="UP001499951"/>
    </source>
</evidence>
<comment type="caution">
    <text evidence="2">The sequence shown here is derived from an EMBL/GenBank/DDBJ whole genome shotgun (WGS) entry which is preliminary data.</text>
</comment>
<accession>A0ABN1E4Y5</accession>
<organism evidence="2 3">
    <name type="scientific">Rhizomicrobium electricum</name>
    <dbReference type="NCBI Taxonomy" id="480070"/>
    <lineage>
        <taxon>Bacteria</taxon>
        <taxon>Pseudomonadati</taxon>
        <taxon>Pseudomonadota</taxon>
        <taxon>Alphaproteobacteria</taxon>
        <taxon>Micropepsales</taxon>
        <taxon>Micropepsaceae</taxon>
        <taxon>Rhizomicrobium</taxon>
    </lineage>
</organism>